<name>A0A644Z4I2_9ZZZZ</name>
<accession>A0A644Z4I2</accession>
<sequence>MPEGLEADQGQRDDLQGAERGAPGHQQVVRPGEVQVVAGADDAAGQEDRGRGDGRRGRRPGADQAEPGEEEGDHRGGEDLEEALHPQVDDPPAPVFLDRQVPAVGHPESRAEEAGDGQGAQQQHDDQRALPAGGQRRGLGRPVDLATAGPPDRRPHPAGDQEEPEEQADEQADLPDPGQVEVLLAGGAEPPVDRQTVAHVAHDRQPLADHGAGHHDDERPEQHVDAEPLVLRLATADGRGDVQTGGEPGGGDPQDAELGVPGAGHCVRQDLVDRDAVERAALDAVVGADDADGDLRHEQGTDDVEVLDRRALRRGGPVAEQRVALRHLVGGRGLLVIGVVIVVPDHAGDAAEQQDEADDAPQHVGRSGDVVDQRLVRPVLQVGGVMAGGVGLRRPGAPPEEVAHLLQLRRVGQRAARDRVALVALGEDLGEVRRVELPGLGPQMVDGDGVGRRVVRVGADVGLETGLQCGLSLGVEGVVRGRPLLPGVLVEDVGQLAVQRVGRPVRRDVRTVTPDGADLLAADGLPDPLALGDVRAGHQDGAVGVDHLRGDRGLADPDLVAEEQQHGEGRDDDEDECGPPSPITAVQGTLVRGWWVEIPDGRQRRTPLNTGMPYLISQTGPPRQDT</sequence>
<feature type="compositionally biased region" description="Basic and acidic residues" evidence="1">
    <location>
        <begin position="200"/>
        <end position="224"/>
    </location>
</feature>
<feature type="compositionally biased region" description="Low complexity" evidence="1">
    <location>
        <begin position="32"/>
        <end position="43"/>
    </location>
</feature>
<feature type="region of interest" description="Disordered" evidence="1">
    <location>
        <begin position="239"/>
        <end position="262"/>
    </location>
</feature>
<protein>
    <submittedName>
        <fullName evidence="2">Uncharacterized protein</fullName>
    </submittedName>
</protein>
<gene>
    <name evidence="2" type="ORF">SDC9_80200</name>
</gene>
<proteinExistence type="predicted"/>
<comment type="caution">
    <text evidence="2">The sequence shown here is derived from an EMBL/GenBank/DDBJ whole genome shotgun (WGS) entry which is preliminary data.</text>
</comment>
<feature type="compositionally biased region" description="Basic and acidic residues" evidence="1">
    <location>
        <begin position="72"/>
        <end position="88"/>
    </location>
</feature>
<feature type="region of interest" description="Disordered" evidence="1">
    <location>
        <begin position="563"/>
        <end position="626"/>
    </location>
</feature>
<organism evidence="2">
    <name type="scientific">bioreactor metagenome</name>
    <dbReference type="NCBI Taxonomy" id="1076179"/>
    <lineage>
        <taxon>unclassified sequences</taxon>
        <taxon>metagenomes</taxon>
        <taxon>ecological metagenomes</taxon>
    </lineage>
</organism>
<dbReference type="EMBL" id="VSSQ01006712">
    <property type="protein sequence ID" value="MPM33623.1"/>
    <property type="molecule type" value="Genomic_DNA"/>
</dbReference>
<evidence type="ECO:0000313" key="2">
    <source>
        <dbReference type="EMBL" id="MPM33623.1"/>
    </source>
</evidence>
<feature type="compositionally biased region" description="Basic and acidic residues" evidence="1">
    <location>
        <begin position="46"/>
        <end position="55"/>
    </location>
</feature>
<feature type="compositionally biased region" description="Acidic residues" evidence="1">
    <location>
        <begin position="160"/>
        <end position="173"/>
    </location>
</feature>
<reference evidence="2" key="1">
    <citation type="submission" date="2019-08" db="EMBL/GenBank/DDBJ databases">
        <authorList>
            <person name="Kucharzyk K."/>
            <person name="Murdoch R.W."/>
            <person name="Higgins S."/>
            <person name="Loffler F."/>
        </authorList>
    </citation>
    <scope>NUCLEOTIDE SEQUENCE</scope>
</reference>
<feature type="region of interest" description="Disordered" evidence="1">
    <location>
        <begin position="1"/>
        <end position="224"/>
    </location>
</feature>
<feature type="compositionally biased region" description="Polar residues" evidence="1">
    <location>
        <begin position="616"/>
        <end position="626"/>
    </location>
</feature>
<dbReference type="AlphaFoldDB" id="A0A644Z4I2"/>
<evidence type="ECO:0000256" key="1">
    <source>
        <dbReference type="SAM" id="MobiDB-lite"/>
    </source>
</evidence>